<evidence type="ECO:0000256" key="3">
    <source>
        <dbReference type="ARBA" id="ARBA00022701"/>
    </source>
</evidence>
<proteinExistence type="inferred from homology"/>
<keyword evidence="5" id="KW-0378">Hydrolase</keyword>
<feature type="domain" description="Tubulin/FtsZ GTPase" evidence="8">
    <location>
        <begin position="3"/>
        <end position="82"/>
    </location>
</feature>
<dbReference type="InterPro" id="IPR037103">
    <property type="entry name" value="Tubulin/FtsZ-like_C"/>
</dbReference>
<evidence type="ECO:0000313" key="11">
    <source>
        <dbReference type="Proteomes" id="UP000023152"/>
    </source>
</evidence>
<evidence type="ECO:0000256" key="1">
    <source>
        <dbReference type="ARBA" id="ARBA00009636"/>
    </source>
</evidence>
<evidence type="ECO:0008006" key="12">
    <source>
        <dbReference type="Google" id="ProtNLM"/>
    </source>
</evidence>
<organism evidence="10 11">
    <name type="scientific">Reticulomyxa filosa</name>
    <dbReference type="NCBI Taxonomy" id="46433"/>
    <lineage>
        <taxon>Eukaryota</taxon>
        <taxon>Sar</taxon>
        <taxon>Rhizaria</taxon>
        <taxon>Retaria</taxon>
        <taxon>Foraminifera</taxon>
        <taxon>Monothalamids</taxon>
        <taxon>Reticulomyxidae</taxon>
        <taxon>Reticulomyxa</taxon>
    </lineage>
</organism>
<dbReference type="EMBL" id="ASPP01017644">
    <property type="protein sequence ID" value="ETO16914.1"/>
    <property type="molecule type" value="Genomic_DNA"/>
</dbReference>
<dbReference type="InterPro" id="IPR036525">
    <property type="entry name" value="Tubulin/FtsZ_GTPase_sf"/>
</dbReference>
<evidence type="ECO:0000256" key="5">
    <source>
        <dbReference type="ARBA" id="ARBA00022801"/>
    </source>
</evidence>
<dbReference type="InterPro" id="IPR000217">
    <property type="entry name" value="Tubulin"/>
</dbReference>
<protein>
    <recommendedName>
        <fullName evidence="12">Tubulin alpha chain</fullName>
    </recommendedName>
</protein>
<evidence type="ECO:0000256" key="6">
    <source>
        <dbReference type="ARBA" id="ARBA00023134"/>
    </source>
</evidence>
<reference evidence="10 11" key="1">
    <citation type="journal article" date="2013" name="Curr. Biol.">
        <title>The Genome of the Foraminiferan Reticulomyxa filosa.</title>
        <authorList>
            <person name="Glockner G."/>
            <person name="Hulsmann N."/>
            <person name="Schleicher M."/>
            <person name="Noegel A.A."/>
            <person name="Eichinger L."/>
            <person name="Gallinger C."/>
            <person name="Pawlowski J."/>
            <person name="Sierra R."/>
            <person name="Euteneuer U."/>
            <person name="Pillet L."/>
            <person name="Moustafa A."/>
            <person name="Platzer M."/>
            <person name="Groth M."/>
            <person name="Szafranski K."/>
            <person name="Schliwa M."/>
        </authorList>
    </citation>
    <scope>NUCLEOTIDE SEQUENCE [LARGE SCALE GENOMIC DNA]</scope>
</reference>
<name>X6MSX6_RETFI</name>
<evidence type="ECO:0000313" key="10">
    <source>
        <dbReference type="EMBL" id="ETO16914.1"/>
    </source>
</evidence>
<dbReference type="InterPro" id="IPR003008">
    <property type="entry name" value="Tubulin_FtsZ_GTPase"/>
</dbReference>
<dbReference type="PRINTS" id="PR01162">
    <property type="entry name" value="ALPHATUBULIN"/>
</dbReference>
<dbReference type="GO" id="GO:0007017">
    <property type="term" value="P:microtubule-based process"/>
    <property type="evidence" value="ECO:0007669"/>
    <property type="project" value="InterPro"/>
</dbReference>
<evidence type="ECO:0000259" key="8">
    <source>
        <dbReference type="Pfam" id="PF00091"/>
    </source>
</evidence>
<dbReference type="Gene3D" id="3.30.1330.20">
    <property type="entry name" value="Tubulin/FtsZ, C-terminal domain"/>
    <property type="match status" value="1"/>
</dbReference>
<dbReference type="GO" id="GO:0005200">
    <property type="term" value="F:structural constituent of cytoskeleton"/>
    <property type="evidence" value="ECO:0007669"/>
    <property type="project" value="InterPro"/>
</dbReference>
<dbReference type="Gene3D" id="3.40.50.1440">
    <property type="entry name" value="Tubulin/FtsZ, GTPase domain"/>
    <property type="match status" value="1"/>
</dbReference>
<dbReference type="Proteomes" id="UP000023152">
    <property type="component" value="Unassembled WGS sequence"/>
</dbReference>
<evidence type="ECO:0000259" key="9">
    <source>
        <dbReference type="Pfam" id="PF03953"/>
    </source>
</evidence>
<sequence>MDFVIGHSVCGGTGSGLGALSLERLAVDYRKKTKISFEIYPSPNLSTCVAEPYNALLAMHWLLGHTEVSLSLDNKAIYGICQKQCELPNQIFERVSNELSTFHSFTLYDYCGMGLIIPKIDVSTAPNDIQKITDNCFKPAIAEDKYMAISLNYSGDIKSKEANATVQWLKSNNKITLVEWCPTGFKIGFNDVPAVTLESDDIGAFSKNAVTIANNTGISRVLSKHIARSMILCTPKSICALDVGKGMEGEFAEAVKI</sequence>
<keyword evidence="6" id="KW-0342">GTP-binding</keyword>
<dbReference type="OrthoDB" id="6073114at2759"/>
<dbReference type="Pfam" id="PF00091">
    <property type="entry name" value="Tubulin"/>
    <property type="match status" value="1"/>
</dbReference>
<dbReference type="SUPFAM" id="SSF55307">
    <property type="entry name" value="Tubulin C-terminal domain-like"/>
    <property type="match status" value="1"/>
</dbReference>
<dbReference type="GO" id="GO:0016787">
    <property type="term" value="F:hydrolase activity"/>
    <property type="evidence" value="ECO:0007669"/>
    <property type="project" value="UniProtKB-KW"/>
</dbReference>
<feature type="domain" description="Tubulin/FtsZ 2-layer sandwich" evidence="9">
    <location>
        <begin position="137"/>
        <end position="224"/>
    </location>
</feature>
<dbReference type="PRINTS" id="PR01161">
    <property type="entry name" value="TUBULIN"/>
</dbReference>
<gene>
    <name evidence="10" type="ORF">RFI_20423</name>
</gene>
<comment type="catalytic activity">
    <reaction evidence="7">
        <text>GTP + H2O = GDP + phosphate + H(+)</text>
        <dbReference type="Rhea" id="RHEA:19669"/>
        <dbReference type="ChEBI" id="CHEBI:15377"/>
        <dbReference type="ChEBI" id="CHEBI:15378"/>
        <dbReference type="ChEBI" id="CHEBI:37565"/>
        <dbReference type="ChEBI" id="CHEBI:43474"/>
        <dbReference type="ChEBI" id="CHEBI:58189"/>
    </reaction>
    <physiologicalReaction direction="left-to-right" evidence="7">
        <dbReference type="Rhea" id="RHEA:19670"/>
    </physiologicalReaction>
</comment>
<keyword evidence="4" id="KW-0547">Nucleotide-binding</keyword>
<dbReference type="InterPro" id="IPR008280">
    <property type="entry name" value="Tub_FtsZ_C"/>
</dbReference>
<keyword evidence="3" id="KW-0493">Microtubule</keyword>
<dbReference type="InterPro" id="IPR018316">
    <property type="entry name" value="Tubulin/FtsZ_2-layer-sand-dom"/>
</dbReference>
<keyword evidence="11" id="KW-1185">Reference proteome</keyword>
<dbReference type="Pfam" id="PF03953">
    <property type="entry name" value="Tubulin_C"/>
    <property type="match status" value="1"/>
</dbReference>
<comment type="caution">
    <text evidence="10">The sequence shown here is derived from an EMBL/GenBank/DDBJ whole genome shotgun (WGS) entry which is preliminary data.</text>
</comment>
<keyword evidence="2" id="KW-0963">Cytoplasm</keyword>
<dbReference type="GO" id="GO:0005525">
    <property type="term" value="F:GTP binding"/>
    <property type="evidence" value="ECO:0007669"/>
    <property type="project" value="UniProtKB-KW"/>
</dbReference>
<evidence type="ECO:0000256" key="2">
    <source>
        <dbReference type="ARBA" id="ARBA00022490"/>
    </source>
</evidence>
<dbReference type="InterPro" id="IPR002452">
    <property type="entry name" value="Alpha_tubulin"/>
</dbReference>
<evidence type="ECO:0000256" key="7">
    <source>
        <dbReference type="ARBA" id="ARBA00049117"/>
    </source>
</evidence>
<dbReference type="SUPFAM" id="SSF52490">
    <property type="entry name" value="Tubulin nucleotide-binding domain-like"/>
    <property type="match status" value="1"/>
</dbReference>
<evidence type="ECO:0000256" key="4">
    <source>
        <dbReference type="ARBA" id="ARBA00022741"/>
    </source>
</evidence>
<dbReference type="PANTHER" id="PTHR11588">
    <property type="entry name" value="TUBULIN"/>
    <property type="match status" value="1"/>
</dbReference>
<accession>X6MSX6</accession>
<comment type="similarity">
    <text evidence="1">Belongs to the tubulin family.</text>
</comment>
<dbReference type="AlphaFoldDB" id="X6MSX6"/>
<dbReference type="GO" id="GO:0005874">
    <property type="term" value="C:microtubule"/>
    <property type="evidence" value="ECO:0007669"/>
    <property type="project" value="UniProtKB-KW"/>
</dbReference>